<keyword evidence="2" id="KW-1003">Cell membrane</keyword>
<dbReference type="SUPFAM" id="SSF49313">
    <property type="entry name" value="Cadherin-like"/>
    <property type="match status" value="6"/>
</dbReference>
<feature type="domain" description="Cadherin" evidence="14">
    <location>
        <begin position="374"/>
        <end position="480"/>
    </location>
</feature>
<evidence type="ECO:0000256" key="7">
    <source>
        <dbReference type="ARBA" id="ARBA00022889"/>
    </source>
</evidence>
<comment type="subcellular location">
    <subcellularLocation>
        <location evidence="1">Cell membrane</location>
        <topology evidence="1">Single-pass type I membrane protein</topology>
    </subcellularLocation>
</comment>
<feature type="chain" id="PRO_5012470252" description="Cadherin domain-containing protein" evidence="13">
    <location>
        <begin position="32"/>
        <end position="931"/>
    </location>
</feature>
<dbReference type="Proteomes" id="UP000215902">
    <property type="component" value="Unassembled WGS sequence"/>
</dbReference>
<dbReference type="InterPro" id="IPR013164">
    <property type="entry name" value="Cadherin_N"/>
</dbReference>
<name>A0A267GT96_9PLAT</name>
<dbReference type="Pfam" id="PF00028">
    <property type="entry name" value="Cadherin"/>
    <property type="match status" value="6"/>
</dbReference>
<feature type="domain" description="Cadherin" evidence="14">
    <location>
        <begin position="267"/>
        <end position="373"/>
    </location>
</feature>
<proteinExistence type="predicted"/>
<dbReference type="OrthoDB" id="6252479at2759"/>
<keyword evidence="5" id="KW-0677">Repeat</keyword>
<dbReference type="PROSITE" id="PS50268">
    <property type="entry name" value="CADHERIN_2"/>
    <property type="match status" value="6"/>
</dbReference>
<evidence type="ECO:0000256" key="10">
    <source>
        <dbReference type="ARBA" id="ARBA00023180"/>
    </source>
</evidence>
<dbReference type="GO" id="GO:0005886">
    <property type="term" value="C:plasma membrane"/>
    <property type="evidence" value="ECO:0007669"/>
    <property type="project" value="UniProtKB-SubCell"/>
</dbReference>
<organism evidence="15 16">
    <name type="scientific">Macrostomum lignano</name>
    <dbReference type="NCBI Taxonomy" id="282301"/>
    <lineage>
        <taxon>Eukaryota</taxon>
        <taxon>Metazoa</taxon>
        <taxon>Spiralia</taxon>
        <taxon>Lophotrochozoa</taxon>
        <taxon>Platyhelminthes</taxon>
        <taxon>Rhabditophora</taxon>
        <taxon>Macrostomorpha</taxon>
        <taxon>Macrostomida</taxon>
        <taxon>Macrostomidae</taxon>
        <taxon>Macrostomum</taxon>
    </lineage>
</organism>
<dbReference type="Pfam" id="PF08266">
    <property type="entry name" value="Cadherin_2"/>
    <property type="match status" value="1"/>
</dbReference>
<evidence type="ECO:0000256" key="5">
    <source>
        <dbReference type="ARBA" id="ARBA00022737"/>
    </source>
</evidence>
<keyword evidence="8 12" id="KW-1133">Transmembrane helix</keyword>
<comment type="caution">
    <text evidence="15">The sequence shown here is derived from an EMBL/GenBank/DDBJ whole genome shotgun (WGS) entry which is preliminary data.</text>
</comment>
<dbReference type="STRING" id="282301.A0A267GT96"/>
<feature type="domain" description="Cadherin" evidence="14">
    <location>
        <begin position="692"/>
        <end position="787"/>
    </location>
</feature>
<dbReference type="FunFam" id="2.60.40.60:FF:000020">
    <property type="entry name" value="Dachsous cadherin-related 1b"/>
    <property type="match status" value="1"/>
</dbReference>
<dbReference type="InterPro" id="IPR020894">
    <property type="entry name" value="Cadherin_CS"/>
</dbReference>
<evidence type="ECO:0000256" key="8">
    <source>
        <dbReference type="ARBA" id="ARBA00022989"/>
    </source>
</evidence>
<feature type="signal peptide" evidence="13">
    <location>
        <begin position="1"/>
        <end position="31"/>
    </location>
</feature>
<evidence type="ECO:0000256" key="3">
    <source>
        <dbReference type="ARBA" id="ARBA00022692"/>
    </source>
</evidence>
<dbReference type="EMBL" id="NIVC01000184">
    <property type="protein sequence ID" value="PAA88512.1"/>
    <property type="molecule type" value="Genomic_DNA"/>
</dbReference>
<dbReference type="FunFam" id="2.60.40.60:FF:000094">
    <property type="entry name" value="protocadherin gamma-C4 isoform X2"/>
    <property type="match status" value="1"/>
</dbReference>
<evidence type="ECO:0000313" key="16">
    <source>
        <dbReference type="Proteomes" id="UP000215902"/>
    </source>
</evidence>
<keyword evidence="16" id="KW-1185">Reference proteome</keyword>
<accession>A0A267GT96</accession>
<feature type="domain" description="Cadherin" evidence="14">
    <location>
        <begin position="161"/>
        <end position="266"/>
    </location>
</feature>
<keyword evidence="7" id="KW-0130">Cell adhesion</keyword>
<protein>
    <recommendedName>
        <fullName evidence="14">Cadherin domain-containing protein</fullName>
    </recommendedName>
</protein>
<evidence type="ECO:0000256" key="6">
    <source>
        <dbReference type="ARBA" id="ARBA00022837"/>
    </source>
</evidence>
<keyword evidence="9 12" id="KW-0472">Membrane</keyword>
<dbReference type="AlphaFoldDB" id="A0A267GT96"/>
<dbReference type="FunFam" id="2.60.40.60:FF:000007">
    <property type="entry name" value="Protocadherin alpha 2"/>
    <property type="match status" value="1"/>
</dbReference>
<dbReference type="InterPro" id="IPR002126">
    <property type="entry name" value="Cadherin-like_dom"/>
</dbReference>
<dbReference type="SMART" id="SM00112">
    <property type="entry name" value="CA"/>
    <property type="match status" value="7"/>
</dbReference>
<evidence type="ECO:0000313" key="15">
    <source>
        <dbReference type="EMBL" id="PAA88512.1"/>
    </source>
</evidence>
<keyword evidence="10" id="KW-0325">Glycoprotein</keyword>
<feature type="domain" description="Cadherin" evidence="14">
    <location>
        <begin position="589"/>
        <end position="689"/>
    </location>
</feature>
<reference evidence="15 16" key="1">
    <citation type="submission" date="2017-06" db="EMBL/GenBank/DDBJ databases">
        <title>A platform for efficient transgenesis in Macrostomum lignano, a flatworm model organism for stem cell research.</title>
        <authorList>
            <person name="Berezikov E."/>
        </authorList>
    </citation>
    <scope>NUCLEOTIDE SEQUENCE [LARGE SCALE GENOMIC DNA]</scope>
    <source>
        <strain evidence="15">DV1</strain>
        <tissue evidence="15">Whole organism</tissue>
    </source>
</reference>
<dbReference type="CDD" id="cd11304">
    <property type="entry name" value="Cadherin_repeat"/>
    <property type="match status" value="6"/>
</dbReference>
<dbReference type="InterPro" id="IPR015919">
    <property type="entry name" value="Cadherin-like_sf"/>
</dbReference>
<dbReference type="PANTHER" id="PTHR24026:SF133">
    <property type="entry name" value="CADHERIN-RELATED FAMILY MEMBER 2"/>
    <property type="match status" value="1"/>
</dbReference>
<keyword evidence="6 11" id="KW-0106">Calcium</keyword>
<evidence type="ECO:0000256" key="13">
    <source>
        <dbReference type="SAM" id="SignalP"/>
    </source>
</evidence>
<feature type="domain" description="Cadherin" evidence="14">
    <location>
        <begin position="481"/>
        <end position="589"/>
    </location>
</feature>
<dbReference type="Gene3D" id="2.60.40.60">
    <property type="entry name" value="Cadherins"/>
    <property type="match status" value="7"/>
</dbReference>
<dbReference type="GO" id="GO:0007156">
    <property type="term" value="P:homophilic cell adhesion via plasma membrane adhesion molecules"/>
    <property type="evidence" value="ECO:0007669"/>
    <property type="project" value="InterPro"/>
</dbReference>
<dbReference type="PRINTS" id="PR00205">
    <property type="entry name" value="CADHERIN"/>
</dbReference>
<evidence type="ECO:0000256" key="12">
    <source>
        <dbReference type="SAM" id="Phobius"/>
    </source>
</evidence>
<evidence type="ECO:0000259" key="14">
    <source>
        <dbReference type="PROSITE" id="PS50268"/>
    </source>
</evidence>
<evidence type="ECO:0000256" key="2">
    <source>
        <dbReference type="ARBA" id="ARBA00022475"/>
    </source>
</evidence>
<dbReference type="PANTHER" id="PTHR24026">
    <property type="entry name" value="FAT ATYPICAL CADHERIN-RELATED"/>
    <property type="match status" value="1"/>
</dbReference>
<feature type="transmembrane region" description="Helical" evidence="12">
    <location>
        <begin position="812"/>
        <end position="836"/>
    </location>
</feature>
<dbReference type="PROSITE" id="PS00232">
    <property type="entry name" value="CADHERIN_1"/>
    <property type="match status" value="1"/>
</dbReference>
<keyword evidence="4 13" id="KW-0732">Signal</keyword>
<keyword evidence="3 12" id="KW-0812">Transmembrane</keyword>
<evidence type="ECO:0000256" key="9">
    <source>
        <dbReference type="ARBA" id="ARBA00023136"/>
    </source>
</evidence>
<gene>
    <name evidence="15" type="ORF">BOX15_Mlig000203g1</name>
</gene>
<dbReference type="GO" id="GO:0005509">
    <property type="term" value="F:calcium ion binding"/>
    <property type="evidence" value="ECO:0007669"/>
    <property type="project" value="UniProtKB-UniRule"/>
</dbReference>
<evidence type="ECO:0000256" key="4">
    <source>
        <dbReference type="ARBA" id="ARBA00022729"/>
    </source>
</evidence>
<sequence>MRRQTVFPRPRMTLFNLAGLLLTALLASVRAGSGKYNISYSVLEETDGPALIGDLAGDLNLLRFYSSDNLAKKRVEFLRTSPDYNSHFRVRIVPGKAGGTVRHELMLVKRLDRELVCKDSALASECYLALSCSVKPYDDPILLFTVRIFVLDVNDNAPVFDPAQNTVQFSEADLVGSRKPIPHAADADSGPNARVAYALATPSNHFRVDSDSQTQVYLTLASPLDRETVASYSLNVSATDFGDVPLTGYLQLSVVVTDTNDCFPVFDRESYHAKVVENSMPKPVLTVHATDGDIGENGRVKYQLASDTLSRVHRFVEVGLEDGAVSLRRPIDREELAVLEFQVRAVDGGSPAKTSVATVQLRVLDLNDCPPRIELPARRTGVFENRQPGTVVLSFTVKDDDLGINGSVQCKLDQGARSEFEVKEYDRKLRLFQILTRDELDREAKDTYSVVIRCTDGGGMESREGLTIFVEDENDHQPRFVQTTLFRSVPENCALGHVIANLSATDGDINENGLISYYIQRDPAVPETNSFDVTRHGGTVTVSKRLDREARSSLTLFVEARDNGKIYQFSATATLYIEIKDVNDVAPILPPSVDFSVEENGPPGIKLGPVRATDPDTDDGGRIAFYGGDKDSFAVTEDGYLVAKQSFDRETKASYVVQVFARDFGKPSLTSSTLATVKIMDRNDCQPQFIFPYSSDNFSVSVHEQPGYLILKAVAKDADEAGDNSRIRYRLEQKSGLFSVSEDTGKLQVNAPMRLSDLGSHRLIIHAADCGVPRLETSVSIYITLQDTPALEQRSSSIGNGDGGGSGSFGTAAVAVLVTLTVLLLVLIVCVLLFVLQRRRALLAAASGGQNSLGCVGEYKFLQRRRQKHSATTAAANSAGASGSSTLPTGALVRQPLTLNIDDDNGNNSGSASVDFKTGDNVYCSNPYFCT</sequence>
<evidence type="ECO:0000256" key="1">
    <source>
        <dbReference type="ARBA" id="ARBA00004251"/>
    </source>
</evidence>
<evidence type="ECO:0000256" key="11">
    <source>
        <dbReference type="PROSITE-ProRule" id="PRU00043"/>
    </source>
</evidence>